<dbReference type="Gene3D" id="3.40.50.300">
    <property type="entry name" value="P-loop containing nucleotide triphosphate hydrolases"/>
    <property type="match status" value="2"/>
</dbReference>
<evidence type="ECO:0000256" key="3">
    <source>
        <dbReference type="ARBA" id="ARBA00022517"/>
    </source>
</evidence>
<proteinExistence type="predicted"/>
<evidence type="ECO:0000256" key="7">
    <source>
        <dbReference type="ARBA" id="ARBA00022806"/>
    </source>
</evidence>
<evidence type="ECO:0000256" key="11">
    <source>
        <dbReference type="ARBA" id="ARBA00047984"/>
    </source>
</evidence>
<evidence type="ECO:0000256" key="13">
    <source>
        <dbReference type="SAM" id="MobiDB-lite"/>
    </source>
</evidence>
<keyword evidence="18" id="KW-1185">Reference proteome</keyword>
<reference evidence="18" key="1">
    <citation type="submission" date="2023-07" db="EMBL/GenBank/DDBJ databases">
        <title>A draft genome of Kazachstania heterogenica Y-27499.</title>
        <authorList>
            <person name="Donic C."/>
            <person name="Kralova J.S."/>
            <person name="Fidel L."/>
            <person name="Ben-Dor S."/>
            <person name="Jung S."/>
        </authorList>
    </citation>
    <scope>NUCLEOTIDE SEQUENCE [LARGE SCALE GENOMIC DNA]</scope>
    <source>
        <strain evidence="18">Y27499</strain>
    </source>
</reference>
<keyword evidence="6" id="KW-0378">Hydrolase</keyword>
<feature type="short sequence motif" description="Q motif" evidence="12">
    <location>
        <begin position="2"/>
        <end position="30"/>
    </location>
</feature>
<keyword evidence="8" id="KW-0067">ATP-binding</keyword>
<dbReference type="GO" id="GO:0006364">
    <property type="term" value="P:rRNA processing"/>
    <property type="evidence" value="ECO:0007669"/>
    <property type="project" value="UniProtKB-KW"/>
</dbReference>
<accession>A0AAN7W1E2</accession>
<dbReference type="CDD" id="cd17955">
    <property type="entry name" value="DEADc_DDX49"/>
    <property type="match status" value="1"/>
</dbReference>
<dbReference type="InterPro" id="IPR014014">
    <property type="entry name" value="RNA_helicase_DEAD_Q_motif"/>
</dbReference>
<keyword evidence="4" id="KW-0698">rRNA processing</keyword>
<evidence type="ECO:0000256" key="5">
    <source>
        <dbReference type="ARBA" id="ARBA00022741"/>
    </source>
</evidence>
<dbReference type="InterPro" id="IPR014001">
    <property type="entry name" value="Helicase_ATP-bd"/>
</dbReference>
<evidence type="ECO:0000259" key="16">
    <source>
        <dbReference type="PROSITE" id="PS51195"/>
    </source>
</evidence>
<dbReference type="EMBL" id="JAWIZZ010000047">
    <property type="protein sequence ID" value="KAK5779076.1"/>
    <property type="molecule type" value="Genomic_DNA"/>
</dbReference>
<dbReference type="SMART" id="SM00490">
    <property type="entry name" value="HELICc"/>
    <property type="match status" value="1"/>
</dbReference>
<dbReference type="PROSITE" id="PS51195">
    <property type="entry name" value="Q_MOTIF"/>
    <property type="match status" value="1"/>
</dbReference>
<dbReference type="GO" id="GO:0003723">
    <property type="term" value="F:RNA binding"/>
    <property type="evidence" value="ECO:0007669"/>
    <property type="project" value="UniProtKB-KW"/>
</dbReference>
<evidence type="ECO:0000313" key="18">
    <source>
        <dbReference type="Proteomes" id="UP001306508"/>
    </source>
</evidence>
<dbReference type="EC" id="3.6.4.13" evidence="2"/>
<evidence type="ECO:0000256" key="2">
    <source>
        <dbReference type="ARBA" id="ARBA00012552"/>
    </source>
</evidence>
<comment type="subcellular location">
    <subcellularLocation>
        <location evidence="1">Nucleus</location>
    </subcellularLocation>
</comment>
<dbReference type="SMART" id="SM00487">
    <property type="entry name" value="DEXDc"/>
    <property type="match status" value="1"/>
</dbReference>
<dbReference type="CDD" id="cd18787">
    <property type="entry name" value="SF2_C_DEAD"/>
    <property type="match status" value="1"/>
</dbReference>
<evidence type="ECO:0000256" key="9">
    <source>
        <dbReference type="ARBA" id="ARBA00022884"/>
    </source>
</evidence>
<evidence type="ECO:0000256" key="10">
    <source>
        <dbReference type="ARBA" id="ARBA00023242"/>
    </source>
</evidence>
<dbReference type="GO" id="GO:0005829">
    <property type="term" value="C:cytosol"/>
    <property type="evidence" value="ECO:0007669"/>
    <property type="project" value="TreeGrafter"/>
</dbReference>
<organism evidence="17 18">
    <name type="scientific">Arxiozyma heterogenica</name>
    <dbReference type="NCBI Taxonomy" id="278026"/>
    <lineage>
        <taxon>Eukaryota</taxon>
        <taxon>Fungi</taxon>
        <taxon>Dikarya</taxon>
        <taxon>Ascomycota</taxon>
        <taxon>Saccharomycotina</taxon>
        <taxon>Saccharomycetes</taxon>
        <taxon>Saccharomycetales</taxon>
        <taxon>Saccharomycetaceae</taxon>
        <taxon>Arxiozyma</taxon>
    </lineage>
</organism>
<name>A0AAN7W1E2_9SACH</name>
<dbReference type="InterPro" id="IPR011545">
    <property type="entry name" value="DEAD/DEAH_box_helicase_dom"/>
</dbReference>
<evidence type="ECO:0000256" key="8">
    <source>
        <dbReference type="ARBA" id="ARBA00022840"/>
    </source>
</evidence>
<protein>
    <recommendedName>
        <fullName evidence="2">RNA helicase</fullName>
        <ecNumber evidence="2">3.6.4.13</ecNumber>
    </recommendedName>
</protein>
<evidence type="ECO:0000313" key="17">
    <source>
        <dbReference type="EMBL" id="KAK5779076.1"/>
    </source>
</evidence>
<evidence type="ECO:0000256" key="12">
    <source>
        <dbReference type="PROSITE-ProRule" id="PRU00552"/>
    </source>
</evidence>
<keyword evidence="9" id="KW-0694">RNA-binding</keyword>
<evidence type="ECO:0000256" key="4">
    <source>
        <dbReference type="ARBA" id="ARBA00022552"/>
    </source>
</evidence>
<evidence type="ECO:0000259" key="15">
    <source>
        <dbReference type="PROSITE" id="PS51194"/>
    </source>
</evidence>
<dbReference type="Pfam" id="PF00271">
    <property type="entry name" value="Helicase_C"/>
    <property type="match status" value="1"/>
</dbReference>
<dbReference type="PROSITE" id="PS51194">
    <property type="entry name" value="HELICASE_CTER"/>
    <property type="match status" value="1"/>
</dbReference>
<evidence type="ECO:0000256" key="6">
    <source>
        <dbReference type="ARBA" id="ARBA00022801"/>
    </source>
</evidence>
<dbReference type="InterPro" id="IPR027417">
    <property type="entry name" value="P-loop_NTPase"/>
</dbReference>
<keyword evidence="3" id="KW-0690">Ribosome biogenesis</keyword>
<feature type="domain" description="Helicase ATP-binding" evidence="14">
    <location>
        <begin position="34"/>
        <end position="224"/>
    </location>
</feature>
<evidence type="ECO:0000259" key="14">
    <source>
        <dbReference type="PROSITE" id="PS51192"/>
    </source>
</evidence>
<feature type="region of interest" description="Disordered" evidence="13">
    <location>
        <begin position="436"/>
        <end position="455"/>
    </location>
</feature>
<dbReference type="InterPro" id="IPR050079">
    <property type="entry name" value="DEAD_box_RNA_helicase"/>
</dbReference>
<comment type="catalytic activity">
    <reaction evidence="11">
        <text>ATP + H2O = ADP + phosphate + H(+)</text>
        <dbReference type="Rhea" id="RHEA:13065"/>
        <dbReference type="ChEBI" id="CHEBI:15377"/>
        <dbReference type="ChEBI" id="CHEBI:15378"/>
        <dbReference type="ChEBI" id="CHEBI:30616"/>
        <dbReference type="ChEBI" id="CHEBI:43474"/>
        <dbReference type="ChEBI" id="CHEBI:456216"/>
        <dbReference type="EC" id="3.6.4.13"/>
    </reaction>
</comment>
<keyword evidence="5" id="KW-0547">Nucleotide-binding</keyword>
<gene>
    <name evidence="17" type="ORF">RI543_002961</name>
</gene>
<dbReference type="InterPro" id="IPR001650">
    <property type="entry name" value="Helicase_C-like"/>
</dbReference>
<feature type="domain" description="Helicase C-terminal" evidence="15">
    <location>
        <begin position="270"/>
        <end position="416"/>
    </location>
</feature>
<dbReference type="GO" id="GO:0003724">
    <property type="term" value="F:RNA helicase activity"/>
    <property type="evidence" value="ECO:0007669"/>
    <property type="project" value="UniProtKB-EC"/>
</dbReference>
<sequence>MSGFKQLGLPNWLVDSLQAMKIFTPTEIQKNCIPPILLKGMNCIGGARTGSGKTIAFAAPMLAQWSKDPIGLYGMVLTPTRELAQQIAEQFNALGANMNIRVSLIVGGEDYIKQTIELSSMPHFIIATPGRLAHHLMNDNNNNNNGSSSNNNQSNKLAQSLKRLKFLVLDEADFLLTETFADDLKTIISNLPQKENRQTLLFTATITDQVKSLIGNNNDQKNNFFLYEMENSDSSSVSSDLVDQNNTIKVIPSTLSLYYVMIPEHVKEAYLYHIITSPRYKESTTIIFSNRAHVVELLRRILYKLDVRVTSLHSQMPQQERTNSLHRFRANVARVLVATDVASRGLDIPQVELVINYDIPMDPDVFIHRSGRTARAGKHGDALSFITPKDVNRILAIENRINEKMKEYDEVFDTAVIKKSLNKVTRAKRESLMLMEKEGFGERRSKQRERAKRRR</sequence>
<dbReference type="AlphaFoldDB" id="A0AAN7W1E2"/>
<dbReference type="PROSITE" id="PS51192">
    <property type="entry name" value="HELICASE_ATP_BIND_1"/>
    <property type="match status" value="1"/>
</dbReference>
<dbReference type="Proteomes" id="UP001306508">
    <property type="component" value="Unassembled WGS sequence"/>
</dbReference>
<keyword evidence="7" id="KW-0347">Helicase</keyword>
<evidence type="ECO:0000256" key="1">
    <source>
        <dbReference type="ARBA" id="ARBA00004123"/>
    </source>
</evidence>
<dbReference type="GO" id="GO:0005634">
    <property type="term" value="C:nucleus"/>
    <property type="evidence" value="ECO:0007669"/>
    <property type="project" value="UniProtKB-SubCell"/>
</dbReference>
<dbReference type="GO" id="GO:0005524">
    <property type="term" value="F:ATP binding"/>
    <property type="evidence" value="ECO:0007669"/>
    <property type="project" value="UniProtKB-KW"/>
</dbReference>
<feature type="domain" description="DEAD-box RNA helicase Q" evidence="16">
    <location>
        <begin position="2"/>
        <end position="30"/>
    </location>
</feature>
<dbReference type="PANTHER" id="PTHR47959">
    <property type="entry name" value="ATP-DEPENDENT RNA HELICASE RHLE-RELATED"/>
    <property type="match status" value="1"/>
</dbReference>
<dbReference type="PANTHER" id="PTHR47959:SF24">
    <property type="entry name" value="ATP-DEPENDENT RNA HELICASE"/>
    <property type="match status" value="1"/>
</dbReference>
<keyword evidence="10" id="KW-0539">Nucleus</keyword>
<dbReference type="GO" id="GO:0016787">
    <property type="term" value="F:hydrolase activity"/>
    <property type="evidence" value="ECO:0007669"/>
    <property type="project" value="UniProtKB-KW"/>
</dbReference>
<dbReference type="SUPFAM" id="SSF52540">
    <property type="entry name" value="P-loop containing nucleoside triphosphate hydrolases"/>
    <property type="match status" value="1"/>
</dbReference>
<comment type="caution">
    <text evidence="17">The sequence shown here is derived from an EMBL/GenBank/DDBJ whole genome shotgun (WGS) entry which is preliminary data.</text>
</comment>
<feature type="compositionally biased region" description="Basic residues" evidence="13">
    <location>
        <begin position="445"/>
        <end position="455"/>
    </location>
</feature>
<dbReference type="Pfam" id="PF00270">
    <property type="entry name" value="DEAD"/>
    <property type="match status" value="1"/>
</dbReference>